<dbReference type="FunFam" id="3.40.50.720:FF:000609">
    <property type="entry name" value="2-dehydropantoate 2-reductase"/>
    <property type="match status" value="1"/>
</dbReference>
<dbReference type="Pfam" id="PF02558">
    <property type="entry name" value="ApbA"/>
    <property type="match status" value="1"/>
</dbReference>
<dbReference type="OrthoDB" id="3609at2759"/>
<dbReference type="InterPro" id="IPR003710">
    <property type="entry name" value="ApbA"/>
</dbReference>
<keyword evidence="2 4" id="KW-0521">NADP</keyword>
<dbReference type="GO" id="GO:0015940">
    <property type="term" value="P:pantothenate biosynthetic process"/>
    <property type="evidence" value="ECO:0007669"/>
    <property type="project" value="InterPro"/>
</dbReference>
<dbReference type="InterPro" id="IPR013332">
    <property type="entry name" value="KPR_N"/>
</dbReference>
<sequence>MVEDKTTVLLYGLGAIGGFYAFVLNRNEDVALSVVARSNYETVKQNGLLLKSENHGEHVVKPANIFKSCLEAKQTFDYVVCVNKATEQATAVENLRPVISENTTIAIMQNGVGNEEPFRAAFPRATIISGVVWVGAAQPELGVVTHTKAENTELGLYPNPDLDAAMERSRLDKFCSFFRNGGSSYIVYEDIQVQRWTKVIWNIAWNPITALTMLDTHEWMQKSSPEAVPMTKQLMRDAIDVAQRCGVNVDYGLVDVLLGRATKLAGFSSSMATDAREGRPLELDVIVGYPIRKANSFGMAVPTLRAVYALTEGLNYKLKQKL</sequence>
<comment type="similarity">
    <text evidence="1 4">Belongs to the ketopantoate reductase family.</text>
</comment>
<dbReference type="AlphaFoldDB" id="A0A9P4QFF6"/>
<reference evidence="7" key="1">
    <citation type="journal article" date="2020" name="Stud. Mycol.">
        <title>101 Dothideomycetes genomes: a test case for predicting lifestyles and emergence of pathogens.</title>
        <authorList>
            <person name="Haridas S."/>
            <person name="Albert R."/>
            <person name="Binder M."/>
            <person name="Bloem J."/>
            <person name="Labutti K."/>
            <person name="Salamov A."/>
            <person name="Andreopoulos B."/>
            <person name="Baker S."/>
            <person name="Barry K."/>
            <person name="Bills G."/>
            <person name="Bluhm B."/>
            <person name="Cannon C."/>
            <person name="Castanera R."/>
            <person name="Culley D."/>
            <person name="Daum C."/>
            <person name="Ezra D."/>
            <person name="Gonzalez J."/>
            <person name="Henrissat B."/>
            <person name="Kuo A."/>
            <person name="Liang C."/>
            <person name="Lipzen A."/>
            <person name="Lutzoni F."/>
            <person name="Magnuson J."/>
            <person name="Mondo S."/>
            <person name="Nolan M."/>
            <person name="Ohm R."/>
            <person name="Pangilinan J."/>
            <person name="Park H.-J."/>
            <person name="Ramirez L."/>
            <person name="Alfaro M."/>
            <person name="Sun H."/>
            <person name="Tritt A."/>
            <person name="Yoshinaga Y."/>
            <person name="Zwiers L.-H."/>
            <person name="Turgeon B."/>
            <person name="Goodwin S."/>
            <person name="Spatafora J."/>
            <person name="Crous P."/>
            <person name="Grigoriev I."/>
        </authorList>
    </citation>
    <scope>NUCLEOTIDE SEQUENCE</scope>
    <source>
        <strain evidence="7">CBS 116435</strain>
    </source>
</reference>
<dbReference type="InterPro" id="IPR036291">
    <property type="entry name" value="NAD(P)-bd_dom_sf"/>
</dbReference>
<evidence type="ECO:0000256" key="3">
    <source>
        <dbReference type="ARBA" id="ARBA00023002"/>
    </source>
</evidence>
<evidence type="ECO:0000256" key="4">
    <source>
        <dbReference type="RuleBase" id="RU362068"/>
    </source>
</evidence>
<protein>
    <recommendedName>
        <fullName evidence="4">2-dehydropantoate 2-reductase</fullName>
        <ecNumber evidence="4">1.1.1.169</ecNumber>
    </recommendedName>
    <alternativeName>
        <fullName evidence="4">Ketopantoate reductase</fullName>
    </alternativeName>
</protein>
<proteinExistence type="inferred from homology"/>
<dbReference type="GO" id="GO:0008677">
    <property type="term" value="F:2-dehydropantoate 2-reductase activity"/>
    <property type="evidence" value="ECO:0007669"/>
    <property type="project" value="UniProtKB-EC"/>
</dbReference>
<dbReference type="EMBL" id="MU003767">
    <property type="protein sequence ID" value="KAF2725439.1"/>
    <property type="molecule type" value="Genomic_DNA"/>
</dbReference>
<dbReference type="Pfam" id="PF08546">
    <property type="entry name" value="ApbA_C"/>
    <property type="match status" value="1"/>
</dbReference>
<accession>A0A9P4QFF6</accession>
<dbReference type="InterPro" id="IPR051402">
    <property type="entry name" value="KPR-Related"/>
</dbReference>
<dbReference type="PANTHER" id="PTHR21708">
    <property type="entry name" value="PROBABLE 2-DEHYDROPANTOATE 2-REDUCTASE"/>
    <property type="match status" value="1"/>
</dbReference>
<dbReference type="SUPFAM" id="SSF48179">
    <property type="entry name" value="6-phosphogluconate dehydrogenase C-terminal domain-like"/>
    <property type="match status" value="1"/>
</dbReference>
<keyword evidence="8" id="KW-1185">Reference proteome</keyword>
<evidence type="ECO:0000313" key="8">
    <source>
        <dbReference type="Proteomes" id="UP000799441"/>
    </source>
</evidence>
<dbReference type="NCBIfam" id="TIGR00745">
    <property type="entry name" value="apbA_panE"/>
    <property type="match status" value="1"/>
</dbReference>
<dbReference type="FunFam" id="1.10.1040.10:FF:000017">
    <property type="entry name" value="2-dehydropantoate 2-reductase"/>
    <property type="match status" value="1"/>
</dbReference>
<evidence type="ECO:0000313" key="7">
    <source>
        <dbReference type="EMBL" id="KAF2725439.1"/>
    </source>
</evidence>
<evidence type="ECO:0000259" key="5">
    <source>
        <dbReference type="Pfam" id="PF02558"/>
    </source>
</evidence>
<dbReference type="Gene3D" id="1.10.1040.10">
    <property type="entry name" value="N-(1-d-carboxylethyl)-l-norvaline Dehydrogenase, domain 2"/>
    <property type="match status" value="1"/>
</dbReference>
<dbReference type="EC" id="1.1.1.169" evidence="4"/>
<gene>
    <name evidence="7" type="ORF">K431DRAFT_280806</name>
</gene>
<dbReference type="SUPFAM" id="SSF51735">
    <property type="entry name" value="NAD(P)-binding Rossmann-fold domains"/>
    <property type="match status" value="1"/>
</dbReference>
<keyword evidence="3 4" id="KW-0560">Oxidoreductase</keyword>
<dbReference type="GO" id="GO:0005737">
    <property type="term" value="C:cytoplasm"/>
    <property type="evidence" value="ECO:0007669"/>
    <property type="project" value="TreeGrafter"/>
</dbReference>
<dbReference type="InterPro" id="IPR013752">
    <property type="entry name" value="KPA_reductase"/>
</dbReference>
<comment type="function">
    <text evidence="4">Catalyzes the NADPH-dependent reduction of ketopantoate into pantoic acid.</text>
</comment>
<comment type="catalytic activity">
    <reaction evidence="4">
        <text>(R)-pantoate + NADP(+) = 2-dehydropantoate + NADPH + H(+)</text>
        <dbReference type="Rhea" id="RHEA:16233"/>
        <dbReference type="ChEBI" id="CHEBI:11561"/>
        <dbReference type="ChEBI" id="CHEBI:15378"/>
        <dbReference type="ChEBI" id="CHEBI:15980"/>
        <dbReference type="ChEBI" id="CHEBI:57783"/>
        <dbReference type="ChEBI" id="CHEBI:58349"/>
        <dbReference type="EC" id="1.1.1.169"/>
    </reaction>
</comment>
<evidence type="ECO:0000256" key="2">
    <source>
        <dbReference type="ARBA" id="ARBA00022857"/>
    </source>
</evidence>
<name>A0A9P4QFF6_9PEZI</name>
<feature type="domain" description="Ketopantoate reductase N-terminal" evidence="5">
    <location>
        <begin position="9"/>
        <end position="158"/>
    </location>
</feature>
<organism evidence="7 8">
    <name type="scientific">Polychaeton citri CBS 116435</name>
    <dbReference type="NCBI Taxonomy" id="1314669"/>
    <lineage>
        <taxon>Eukaryota</taxon>
        <taxon>Fungi</taxon>
        <taxon>Dikarya</taxon>
        <taxon>Ascomycota</taxon>
        <taxon>Pezizomycotina</taxon>
        <taxon>Dothideomycetes</taxon>
        <taxon>Dothideomycetidae</taxon>
        <taxon>Capnodiales</taxon>
        <taxon>Capnodiaceae</taxon>
        <taxon>Polychaeton</taxon>
    </lineage>
</organism>
<dbReference type="InterPro" id="IPR008927">
    <property type="entry name" value="6-PGluconate_DH-like_C_sf"/>
</dbReference>
<dbReference type="PANTHER" id="PTHR21708:SF40">
    <property type="entry name" value="REDUCTASE FAMILY PROTEIN, PUTATIVE (AFU_ORTHOLOGUE AFUA_2G14497)-RELATED"/>
    <property type="match status" value="1"/>
</dbReference>
<evidence type="ECO:0000256" key="1">
    <source>
        <dbReference type="ARBA" id="ARBA00007870"/>
    </source>
</evidence>
<dbReference type="InterPro" id="IPR013328">
    <property type="entry name" value="6PGD_dom2"/>
</dbReference>
<dbReference type="Gene3D" id="3.40.50.720">
    <property type="entry name" value="NAD(P)-binding Rossmann-like Domain"/>
    <property type="match status" value="1"/>
</dbReference>
<dbReference type="Proteomes" id="UP000799441">
    <property type="component" value="Unassembled WGS sequence"/>
</dbReference>
<comment type="caution">
    <text evidence="7">The sequence shown here is derived from an EMBL/GenBank/DDBJ whole genome shotgun (WGS) entry which is preliminary data.</text>
</comment>
<feature type="domain" description="Ketopantoate reductase C-terminal" evidence="6">
    <location>
        <begin position="190"/>
        <end position="313"/>
    </location>
</feature>
<evidence type="ECO:0000259" key="6">
    <source>
        <dbReference type="Pfam" id="PF08546"/>
    </source>
</evidence>